<feature type="region of interest" description="Disordered" evidence="2">
    <location>
        <begin position="20"/>
        <end position="43"/>
    </location>
</feature>
<feature type="compositionally biased region" description="Polar residues" evidence="2">
    <location>
        <begin position="245"/>
        <end position="263"/>
    </location>
</feature>
<protein>
    <recommendedName>
        <fullName evidence="3">F-box domain-containing protein</fullName>
    </recommendedName>
</protein>
<name>G0TU61_TRYVY</name>
<dbReference type="OMA" id="FANAHHI"/>
<sequence length="443" mass="50064">MYLSPLLDIDPFGVKVARGATRRPVKSKSVESGERSHAAGSGARVPLRSKTVISRRFQLQTYTDSSSIQEALRRLKQMCGPLPLDDEEEMRRFGPDAFMSSETIRSQINRLPGHVVVHCFTFCDLPSLAALSRVSRRFAAFANAHHIWVAHALRLNKPINAPETARRDLRHEIQERWDMEVLQHELECEELERRLHDRATAERAETVDVDRVLGNHVRSSLSSVRSRGGTFRRGINMGGIEVANESGSTFHNNGGTDNENRSTMGGRHCTEELRALQAQVEQLESVKRELLNSVRDIKSTLAEQQTLVHDLQRRLTAPVNHDSSPTELTMDIVNSFERRICRIVLGPVSDLPLVLRRGVDDFGSMELLLQHDCGEASVTVRKRWDAFKRFFPPVSNDYSTVRARLLAGAPPKSEREHKALTDVGKLINRLQKMSDKEIMDIVM</sequence>
<dbReference type="SUPFAM" id="SSF81383">
    <property type="entry name" value="F-box domain"/>
    <property type="match status" value="1"/>
</dbReference>
<evidence type="ECO:0000313" key="4">
    <source>
        <dbReference type="EMBL" id="CCC47495.1"/>
    </source>
</evidence>
<dbReference type="SMART" id="SM00256">
    <property type="entry name" value="FBOX"/>
    <property type="match status" value="1"/>
</dbReference>
<feature type="compositionally biased region" description="Basic and acidic residues" evidence="2">
    <location>
        <begin position="28"/>
        <end position="37"/>
    </location>
</feature>
<evidence type="ECO:0000256" key="2">
    <source>
        <dbReference type="SAM" id="MobiDB-lite"/>
    </source>
</evidence>
<accession>G0TU61</accession>
<dbReference type="InterPro" id="IPR036047">
    <property type="entry name" value="F-box-like_dom_sf"/>
</dbReference>
<proteinExistence type="predicted"/>
<dbReference type="PROSITE" id="PS50181">
    <property type="entry name" value="FBOX"/>
    <property type="match status" value="1"/>
</dbReference>
<reference evidence="4" key="1">
    <citation type="journal article" date="2012" name="Proc. Natl. Acad. Sci. U.S.A.">
        <title>Antigenic diversity is generated by distinct evolutionary mechanisms in African trypanosome species.</title>
        <authorList>
            <person name="Jackson A.P."/>
            <person name="Berry A."/>
            <person name="Aslett M."/>
            <person name="Allison H.C."/>
            <person name="Burton P."/>
            <person name="Vavrova-Anderson J."/>
            <person name="Brown R."/>
            <person name="Browne H."/>
            <person name="Corton N."/>
            <person name="Hauser H."/>
            <person name="Gamble J."/>
            <person name="Gilderthorp R."/>
            <person name="Marcello L."/>
            <person name="McQuillan J."/>
            <person name="Otto T.D."/>
            <person name="Quail M.A."/>
            <person name="Sanders M.J."/>
            <person name="van Tonder A."/>
            <person name="Ginger M.L."/>
            <person name="Field M.C."/>
            <person name="Barry J.D."/>
            <person name="Hertz-Fowler C."/>
            <person name="Berriman M."/>
        </authorList>
    </citation>
    <scope>NUCLEOTIDE SEQUENCE</scope>
    <source>
        <strain evidence="4">Y486</strain>
    </source>
</reference>
<dbReference type="Gene3D" id="1.20.1280.50">
    <property type="match status" value="1"/>
</dbReference>
<feature type="coiled-coil region" evidence="1">
    <location>
        <begin position="266"/>
        <end position="300"/>
    </location>
</feature>
<evidence type="ECO:0000259" key="3">
    <source>
        <dbReference type="PROSITE" id="PS50181"/>
    </source>
</evidence>
<feature type="domain" description="F-box" evidence="3">
    <location>
        <begin position="105"/>
        <end position="151"/>
    </location>
</feature>
<keyword evidence="1" id="KW-0175">Coiled coil</keyword>
<dbReference type="CDD" id="cd09917">
    <property type="entry name" value="F-box_SF"/>
    <property type="match status" value="1"/>
</dbReference>
<dbReference type="InterPro" id="IPR001810">
    <property type="entry name" value="F-box_dom"/>
</dbReference>
<feature type="region of interest" description="Disordered" evidence="2">
    <location>
        <begin position="243"/>
        <end position="265"/>
    </location>
</feature>
<dbReference type="AlphaFoldDB" id="G0TU61"/>
<organism evidence="4">
    <name type="scientific">Trypanosoma vivax (strain Y486)</name>
    <dbReference type="NCBI Taxonomy" id="1055687"/>
    <lineage>
        <taxon>Eukaryota</taxon>
        <taxon>Discoba</taxon>
        <taxon>Euglenozoa</taxon>
        <taxon>Kinetoplastea</taxon>
        <taxon>Metakinetoplastina</taxon>
        <taxon>Trypanosomatida</taxon>
        <taxon>Trypanosomatidae</taxon>
        <taxon>Trypanosoma</taxon>
        <taxon>Duttonella</taxon>
    </lineage>
</organism>
<dbReference type="VEuPathDB" id="TriTrypDB:TvY486_0401610"/>
<gene>
    <name evidence="4" type="ORF">TVY486_0401610</name>
</gene>
<evidence type="ECO:0000256" key="1">
    <source>
        <dbReference type="SAM" id="Coils"/>
    </source>
</evidence>
<dbReference type="EMBL" id="HE573020">
    <property type="protein sequence ID" value="CCC47495.1"/>
    <property type="molecule type" value="Genomic_DNA"/>
</dbReference>
<dbReference type="Pfam" id="PF12937">
    <property type="entry name" value="F-box-like"/>
    <property type="match status" value="1"/>
</dbReference>